<gene>
    <name evidence="9 11" type="primary">ftsQ</name>
    <name evidence="11" type="ORF">HPF_04055</name>
</gene>
<dbReference type="InterPro" id="IPR034746">
    <property type="entry name" value="POTRA"/>
</dbReference>
<proteinExistence type="inferred from homology"/>
<dbReference type="KEGG" id="hpse:HPF_04055"/>
<feature type="transmembrane region" description="Helical" evidence="9">
    <location>
        <begin position="15"/>
        <end position="37"/>
    </location>
</feature>
<comment type="subcellular location">
    <subcellularLocation>
        <location evidence="9">Cell inner membrane</location>
        <topology evidence="9">Single-pass type II membrane protein</topology>
    </subcellularLocation>
    <subcellularLocation>
        <location evidence="1">Membrane</location>
    </subcellularLocation>
    <text evidence="9">Localizes to the division septum.</text>
</comment>
<sequence length="263" mass="29402">MQHTDLPLDIRLMTVVTRGLVVVFVLLCLGAVGTWIARHPAWTLKGISVQGDLGHQNAVGLRAQLATPLRKLEGSFLTLDLQQVRRMFEAVPWVRHARVQREFPNRLRVTLEEHEAVAWWGQSGSGQLVSRLGEVFEASPDEGDGLPELAGPPEQAPLVWTLYQSLSEEVARLDRTLVRLELNERGSWRAELDNGTRLELGRGDSDELLARTRRFTTTVGQLAQRYPGALQSVDLRYPNGYALRVQGVTTVTEDTPATPTRNR</sequence>
<dbReference type="GO" id="GO:0032153">
    <property type="term" value="C:cell division site"/>
    <property type="evidence" value="ECO:0007669"/>
    <property type="project" value="UniProtKB-UniRule"/>
</dbReference>
<keyword evidence="8 9" id="KW-0131">Cell cycle</keyword>
<dbReference type="InterPro" id="IPR013685">
    <property type="entry name" value="POTRA_FtsQ_type"/>
</dbReference>
<evidence type="ECO:0000256" key="5">
    <source>
        <dbReference type="ARBA" id="ARBA00022692"/>
    </source>
</evidence>
<dbReference type="PANTHER" id="PTHR35851:SF1">
    <property type="entry name" value="CELL DIVISION PROTEIN FTSQ"/>
    <property type="match status" value="1"/>
</dbReference>
<dbReference type="PROSITE" id="PS51779">
    <property type="entry name" value="POTRA"/>
    <property type="match status" value="1"/>
</dbReference>
<keyword evidence="3 9" id="KW-0997">Cell inner membrane</keyword>
<organism evidence="11 12">
    <name type="scientific">Hydrogenophaga pseudoflava</name>
    <name type="common">Pseudomonas carboxydoflava</name>
    <dbReference type="NCBI Taxonomy" id="47421"/>
    <lineage>
        <taxon>Bacteria</taxon>
        <taxon>Pseudomonadati</taxon>
        <taxon>Pseudomonadota</taxon>
        <taxon>Betaproteobacteria</taxon>
        <taxon>Burkholderiales</taxon>
        <taxon>Comamonadaceae</taxon>
        <taxon>Hydrogenophaga</taxon>
    </lineage>
</organism>
<accession>A0A4V1AB61</accession>
<protein>
    <recommendedName>
        <fullName evidence="9">Cell division protein FtsQ</fullName>
    </recommendedName>
</protein>
<evidence type="ECO:0000256" key="7">
    <source>
        <dbReference type="ARBA" id="ARBA00023136"/>
    </source>
</evidence>
<comment type="subunit">
    <text evidence="9">Part of a complex composed of FtsB, FtsL and FtsQ.</text>
</comment>
<evidence type="ECO:0000256" key="2">
    <source>
        <dbReference type="ARBA" id="ARBA00022475"/>
    </source>
</evidence>
<keyword evidence="2 9" id="KW-1003">Cell membrane</keyword>
<dbReference type="RefSeq" id="WP_127804596.1">
    <property type="nucleotide sequence ID" value="NZ_CP037867.1"/>
</dbReference>
<evidence type="ECO:0000313" key="12">
    <source>
        <dbReference type="Proteomes" id="UP000293912"/>
    </source>
</evidence>
<dbReference type="HAMAP" id="MF_00911">
    <property type="entry name" value="FtsQ_subfam"/>
    <property type="match status" value="1"/>
</dbReference>
<evidence type="ECO:0000259" key="10">
    <source>
        <dbReference type="PROSITE" id="PS51779"/>
    </source>
</evidence>
<dbReference type="AlphaFoldDB" id="A0A4V1AB61"/>
<dbReference type="Pfam" id="PF03799">
    <property type="entry name" value="FtsQ_DivIB_C"/>
    <property type="match status" value="1"/>
</dbReference>
<reference evidence="11 12" key="1">
    <citation type="submission" date="2019-03" db="EMBL/GenBank/DDBJ databases">
        <authorList>
            <person name="Sebastian G."/>
            <person name="Baumann P."/>
            <person name="Ruckert C."/>
            <person name="Kalinowski J."/>
            <person name="Nebel B."/>
            <person name="Takors R."/>
            <person name="Blombach B."/>
        </authorList>
    </citation>
    <scope>NUCLEOTIDE SEQUENCE [LARGE SCALE GENOMIC DNA]</scope>
    <source>
        <strain evidence="11 12">DSM 1084</strain>
    </source>
</reference>
<name>A0A4V1AB61_HYDPS</name>
<dbReference type="GO" id="GO:0043093">
    <property type="term" value="P:FtsZ-dependent cytokinesis"/>
    <property type="evidence" value="ECO:0007669"/>
    <property type="project" value="UniProtKB-UniRule"/>
</dbReference>
<keyword evidence="5 9" id="KW-0812">Transmembrane</keyword>
<dbReference type="InterPro" id="IPR045335">
    <property type="entry name" value="FtsQ_C_sf"/>
</dbReference>
<comment type="function">
    <text evidence="9">Essential cell division protein. May link together the upstream cell division proteins, which are predominantly cytoplasmic, with the downstream cell division proteins, which are predominantly periplasmic. May control correct divisome assembly.</text>
</comment>
<evidence type="ECO:0000256" key="4">
    <source>
        <dbReference type="ARBA" id="ARBA00022618"/>
    </source>
</evidence>
<dbReference type="Pfam" id="PF08478">
    <property type="entry name" value="POTRA_1"/>
    <property type="match status" value="1"/>
</dbReference>
<dbReference type="GO" id="GO:0005886">
    <property type="term" value="C:plasma membrane"/>
    <property type="evidence" value="ECO:0007669"/>
    <property type="project" value="UniProtKB-SubCell"/>
</dbReference>
<evidence type="ECO:0000256" key="8">
    <source>
        <dbReference type="ARBA" id="ARBA00023306"/>
    </source>
</evidence>
<keyword evidence="12" id="KW-1185">Reference proteome</keyword>
<dbReference type="Gene3D" id="3.40.50.11690">
    <property type="entry name" value="Cell division protein FtsQ/DivIB"/>
    <property type="match status" value="1"/>
</dbReference>
<evidence type="ECO:0000256" key="3">
    <source>
        <dbReference type="ARBA" id="ARBA00022519"/>
    </source>
</evidence>
<dbReference type="InterPro" id="IPR026579">
    <property type="entry name" value="FtsQ"/>
</dbReference>
<evidence type="ECO:0000256" key="6">
    <source>
        <dbReference type="ARBA" id="ARBA00022989"/>
    </source>
</evidence>
<feature type="domain" description="POTRA" evidence="10">
    <location>
        <begin position="42"/>
        <end position="114"/>
    </location>
</feature>
<dbReference type="Gene3D" id="3.10.20.310">
    <property type="entry name" value="membrane protein fhac"/>
    <property type="match status" value="1"/>
</dbReference>
<dbReference type="GO" id="GO:0090529">
    <property type="term" value="P:cell septum assembly"/>
    <property type="evidence" value="ECO:0007669"/>
    <property type="project" value="InterPro"/>
</dbReference>
<dbReference type="InterPro" id="IPR005548">
    <property type="entry name" value="Cell_div_FtsQ/DivIB_C"/>
</dbReference>
<dbReference type="Proteomes" id="UP000293912">
    <property type="component" value="Chromosome"/>
</dbReference>
<dbReference type="EMBL" id="CP037867">
    <property type="protein sequence ID" value="QBM26843.1"/>
    <property type="molecule type" value="Genomic_DNA"/>
</dbReference>
<keyword evidence="4 9" id="KW-0132">Cell division</keyword>
<comment type="similarity">
    <text evidence="9">Belongs to the FtsQ/DivIB family. FtsQ subfamily.</text>
</comment>
<keyword evidence="6 9" id="KW-1133">Transmembrane helix</keyword>
<evidence type="ECO:0000256" key="1">
    <source>
        <dbReference type="ARBA" id="ARBA00004370"/>
    </source>
</evidence>
<evidence type="ECO:0000313" key="11">
    <source>
        <dbReference type="EMBL" id="QBM26843.1"/>
    </source>
</evidence>
<dbReference type="PANTHER" id="PTHR35851">
    <property type="entry name" value="CELL DIVISION PROTEIN FTSQ"/>
    <property type="match status" value="1"/>
</dbReference>
<keyword evidence="7 9" id="KW-0472">Membrane</keyword>
<evidence type="ECO:0000256" key="9">
    <source>
        <dbReference type="HAMAP-Rule" id="MF_00911"/>
    </source>
</evidence>